<gene>
    <name evidence="3" type="primary">LOC114332775</name>
</gene>
<reference evidence="3" key="1">
    <citation type="submission" date="2025-04" db="UniProtKB">
        <authorList>
            <consortium name="RefSeq"/>
        </authorList>
    </citation>
    <scope>IDENTIFICATION</scope>
    <source>
        <tissue evidence="3">Whole insect</tissue>
    </source>
</reference>
<evidence type="ECO:0000313" key="2">
    <source>
        <dbReference type="Proteomes" id="UP001652700"/>
    </source>
</evidence>
<dbReference type="OrthoDB" id="6617263at2759"/>
<dbReference type="GeneID" id="114332775"/>
<dbReference type="InParanoid" id="A0A6P7FQ52"/>
<evidence type="ECO:0000313" key="1">
    <source>
        <dbReference type="EnsemblMetazoa" id="XP_028138351.1"/>
    </source>
</evidence>
<accession>A0A6P7FQ52</accession>
<name>A0A6P7FQ52_DIAVI</name>
<reference evidence="1" key="2">
    <citation type="submission" date="2025-05" db="UniProtKB">
        <authorList>
            <consortium name="EnsemblMetazoa"/>
        </authorList>
    </citation>
    <scope>IDENTIFICATION</scope>
</reference>
<evidence type="ECO:0000313" key="3">
    <source>
        <dbReference type="RefSeq" id="XP_028138351.1"/>
    </source>
</evidence>
<dbReference type="KEGG" id="dvv:114332775"/>
<dbReference type="EnsemblMetazoa" id="XM_028282550.2">
    <property type="protein sequence ID" value="XP_028138351.1"/>
    <property type="gene ID" value="LOC114332775"/>
</dbReference>
<dbReference type="RefSeq" id="XP_028138351.1">
    <property type="nucleotide sequence ID" value="XM_028282550.1"/>
</dbReference>
<organism evidence="3">
    <name type="scientific">Diabrotica virgifera virgifera</name>
    <name type="common">western corn rootworm</name>
    <dbReference type="NCBI Taxonomy" id="50390"/>
    <lineage>
        <taxon>Eukaryota</taxon>
        <taxon>Metazoa</taxon>
        <taxon>Ecdysozoa</taxon>
        <taxon>Arthropoda</taxon>
        <taxon>Hexapoda</taxon>
        <taxon>Insecta</taxon>
        <taxon>Pterygota</taxon>
        <taxon>Neoptera</taxon>
        <taxon>Endopterygota</taxon>
        <taxon>Coleoptera</taxon>
        <taxon>Polyphaga</taxon>
        <taxon>Cucujiformia</taxon>
        <taxon>Chrysomeloidea</taxon>
        <taxon>Chrysomelidae</taxon>
        <taxon>Galerucinae</taxon>
        <taxon>Diabroticina</taxon>
        <taxon>Diabroticites</taxon>
        <taxon>Diabrotica</taxon>
    </lineage>
</organism>
<dbReference type="Proteomes" id="UP001652700">
    <property type="component" value="Unplaced"/>
</dbReference>
<keyword evidence="2" id="KW-1185">Reference proteome</keyword>
<dbReference type="AlphaFoldDB" id="A0A6P7FQ52"/>
<sequence>MELSTPEEVIAKFHNLDGDLIGERKKSFFTLLKTASQKLTPTEISYVIDNLNPKSYQQKLFYVHAIVYFKKIEQLIPVLKDCNRDHIKMVMKQHWFIEEAFKDMTPNTLVNEFFSEVSYSTRLKLLNRISHCWSEEKNDELFICLQQRYGLYVALNVLQACSATIVSKILSEHETVLTSNQVLYLLNRSKRLFSIYMDHWEFIFKKPYKDKNVISLLACKYPEFFLELYRSEKICCEKLTASASISLLMVLKEELYRDSYRFGKILNARILVKCLGPEFPIFCTHLMPNKFDDLNENSLCFQVLKYFPKKTRWELFTQSLNTLFPQKSIKHFLEIIDETILMLNPGKELIHQWAKIKYENSSDDNFLQYYPSSESIPVIKEMISLCPDMQNRQSLIKHLINTCAYNNDLLSLDKVLEYIVSRHKNEKPRAYMRQIQFLLTVFKTEELTKEHWNFIQQQLVLMRTKDGLHYSEYMDIEVAFLEYAYKNDPDAFKLEATNFMKHACDSCTCMRSWDFKGNFENSKLKLELFLELVSLFLQEIPATCPSCYRYVQACLITELVDLCKAYPEKCVNISDYPEFVSAIETIFAKKEFRYHSDFTVISSISSYNINFPQFALTCLTEAKILEAIKNIPNIFRLSFIDSITSKKYLSISETNILSNLLDQLDEKEWGWIKILRALVVHHPKMILKYINKFIYAMQSCMEYIMDIDFIKEMKHYSHLEFDHKICDYLVNVWPEATDARKKTALKILIQLLDEDEFTKFFNEHLKITLTKNENDDDIVLNKIRKQIRCYFKAVTIPQKYIPLLFNLCDENFQEAPLSSLCCLFARSPEKVLYSYIESMLQNPQMQECSLIVSNQFLEQNYVVKLIKIFQPSSYCTLKFISLFALKVFVKTKSEDILNLFINFTNMFEKFDRGIFSSFVKTKVSKEYAFRYIQHCWKMIEHFMLEDKKSYFLSKLLTQTLDEEIVKSLSSTFVKNTITSYFTEGGKRLPNINTFVLYCLAYREEDNEVNYKMIFQMLAKLSKRNICLFCYDFLESQNNIKQQVFVDNFIQHWKQNFVAKDTINEHIMLNLLCKSMNEPKEDFAKSVVDYLLRSISDVGSFVYLVYARNLEELLSKTKRYNIYDLLYLMLLYKPSSTIYIFVLNLLKPVDDEETEEVKIIYKSVLGMLKDSKEPIVKCCYEQYVIKTEHKTATMQLTTRIPNTYPLWERPRKKKKKKYQKN</sequence>
<proteinExistence type="predicted"/>
<protein>
    <submittedName>
        <fullName evidence="3">Uncharacterized protein LOC114332775</fullName>
    </submittedName>
</protein>